<keyword evidence="1" id="KW-0812">Transmembrane</keyword>
<gene>
    <name evidence="2" type="ORF">RM573_08635</name>
</gene>
<reference evidence="2 3" key="1">
    <citation type="submission" date="2023-09" db="EMBL/GenBank/DDBJ databases">
        <authorList>
            <person name="Rey-Velasco X."/>
        </authorList>
    </citation>
    <scope>NUCLEOTIDE SEQUENCE [LARGE SCALE GENOMIC DNA]</scope>
    <source>
        <strain evidence="2 3">W431</strain>
    </source>
</reference>
<dbReference type="RefSeq" id="WP_311580237.1">
    <property type="nucleotide sequence ID" value="NZ_JAVRIF010000003.1"/>
</dbReference>
<comment type="caution">
    <text evidence="2">The sequence shown here is derived from an EMBL/GenBank/DDBJ whole genome shotgun (WGS) entry which is preliminary data.</text>
</comment>
<dbReference type="Proteomes" id="UP001266357">
    <property type="component" value="Unassembled WGS sequence"/>
</dbReference>
<dbReference type="InterPro" id="IPR022134">
    <property type="entry name" value="DUF3667"/>
</dbReference>
<feature type="transmembrane region" description="Helical" evidence="1">
    <location>
        <begin position="388"/>
        <end position="408"/>
    </location>
</feature>
<protein>
    <submittedName>
        <fullName evidence="2">DUF3667 domain-containing protein</fullName>
    </submittedName>
</protein>
<dbReference type="EMBL" id="JAVRIF010000003">
    <property type="protein sequence ID" value="MDT0603660.1"/>
    <property type="molecule type" value="Genomic_DNA"/>
</dbReference>
<evidence type="ECO:0000313" key="3">
    <source>
        <dbReference type="Proteomes" id="UP001266357"/>
    </source>
</evidence>
<evidence type="ECO:0000313" key="2">
    <source>
        <dbReference type="EMBL" id="MDT0603660.1"/>
    </source>
</evidence>
<keyword evidence="3" id="KW-1185">Reference proteome</keyword>
<keyword evidence="1" id="KW-0472">Membrane</keyword>
<feature type="transmembrane region" description="Helical" evidence="1">
    <location>
        <begin position="98"/>
        <end position="115"/>
    </location>
</feature>
<evidence type="ECO:0000256" key="1">
    <source>
        <dbReference type="SAM" id="Phobius"/>
    </source>
</evidence>
<feature type="transmembrane region" description="Helical" evidence="1">
    <location>
        <begin position="286"/>
        <end position="304"/>
    </location>
</feature>
<proteinExistence type="predicted"/>
<name>A0ABU3A142_9GAMM</name>
<organism evidence="2 3">
    <name type="scientific">Thalassotalea castellviae</name>
    <dbReference type="NCBI Taxonomy" id="3075612"/>
    <lineage>
        <taxon>Bacteria</taxon>
        <taxon>Pseudomonadati</taxon>
        <taxon>Pseudomonadota</taxon>
        <taxon>Gammaproteobacteria</taxon>
        <taxon>Alteromonadales</taxon>
        <taxon>Colwelliaceae</taxon>
        <taxon>Thalassotalea</taxon>
    </lineage>
</organism>
<keyword evidence="1" id="KW-1133">Transmembrane helix</keyword>
<feature type="transmembrane region" description="Helical" evidence="1">
    <location>
        <begin position="316"/>
        <end position="339"/>
    </location>
</feature>
<feature type="transmembrane region" description="Helical" evidence="1">
    <location>
        <begin position="345"/>
        <end position="367"/>
    </location>
</feature>
<accession>A0ABU3A142</accession>
<sequence length="410" mass="47026">MSDKSITKQDNQTLAQENVKTCENCHAPVQGMYCSQCGQSVESTLRYFWSVVLHLLDDIFSFDSRVNRTLIPLLFRPAFLTNEYIAGRRVHYVPPLRLYLFISIVFFLTLKFFAVDESLGAFNVGDSVSSTVKVEQHLSKLQTKKATATPDNQSLITDEIKKFSQYKEDLTKQKSLAIKGLTDKLVQLEFEKLREKDNFSPEKQKNLDNLIENITLFKSGEKNNLSSDKLTFGNNEDGSLSFDFLTPEHNKKVNDFAQLLSKKAEKAFNEDPTPLIKEAIEKLPQLLFILLPLFAGLLKIMFIFSKRLYLEHLTVALHSHSFIFLSILMVELIGFAKFYAAYLPLITHITEFLEIAIVIWIPIYLFIMQKRVYKQGYFFTTIKYAFIGITYMVMIAITATVAFIWGLAST</sequence>
<dbReference type="Pfam" id="PF12412">
    <property type="entry name" value="DUF3667"/>
    <property type="match status" value="1"/>
</dbReference>